<proteinExistence type="predicted"/>
<dbReference type="EMBL" id="MN739518">
    <property type="protein sequence ID" value="QHT10124.1"/>
    <property type="molecule type" value="Genomic_DNA"/>
</dbReference>
<protein>
    <submittedName>
        <fullName evidence="1">Uncharacterized protein</fullName>
    </submittedName>
</protein>
<accession>A0A6C0D224</accession>
<evidence type="ECO:0000313" key="1">
    <source>
        <dbReference type="EMBL" id="QHT10124.1"/>
    </source>
</evidence>
<organism evidence="1">
    <name type="scientific">viral metagenome</name>
    <dbReference type="NCBI Taxonomy" id="1070528"/>
    <lineage>
        <taxon>unclassified sequences</taxon>
        <taxon>metagenomes</taxon>
        <taxon>organismal metagenomes</taxon>
    </lineage>
</organism>
<name>A0A6C0D224_9ZZZZ</name>
<sequence>MEQHQKKIKKIKNIWLEGVNSICVFEVMVNGVRKVLIFLGETHYPYVNGVQVERCPFSPENEEHETWNLERMVTFLEGLLPSRKKLEIFFEFTFPLGSGQKMSSHHRVHDDQQSFTSFLASQHATDLVNRYSPKYTLYPLKKEQQQKNKLRVHVVDVRDSIFLTKHLKRMDDSYITMTPGYLIYFLKWKRDRGSVYSLEEFLEEFLKDTTLEIPKRLLDIWNDLLKLTKQWDSIQDEFWKESLRTWLFEFKTSFIEELKKLQEVYRKDRYHYQRFAKSRRFRYLQTFMTQFIIIHENISWKLVDFYCLCRIFRTFSDGKTTEFGLVVTGYYHFYHMFSFLQHVTQESAIVAHANENKNNLCVYATDYLPLIEKLFTKK</sequence>
<dbReference type="AlphaFoldDB" id="A0A6C0D224"/>
<reference evidence="1" key="1">
    <citation type="journal article" date="2020" name="Nature">
        <title>Giant virus diversity and host interactions through global metagenomics.</title>
        <authorList>
            <person name="Schulz F."/>
            <person name="Roux S."/>
            <person name="Paez-Espino D."/>
            <person name="Jungbluth S."/>
            <person name="Walsh D.A."/>
            <person name="Denef V.J."/>
            <person name="McMahon K.D."/>
            <person name="Konstantinidis K.T."/>
            <person name="Eloe-Fadrosh E.A."/>
            <person name="Kyrpides N.C."/>
            <person name="Woyke T."/>
        </authorList>
    </citation>
    <scope>NUCLEOTIDE SEQUENCE</scope>
    <source>
        <strain evidence="1">GVMAG-M-3300023174-104</strain>
    </source>
</reference>